<organism evidence="13 14">
    <name type="scientific">Hapsidospora chrysogenum (strain ATCC 11550 / CBS 779.69 / DSM 880 / IAM 14645 / JCM 23072 / IMI 49137)</name>
    <name type="common">Acremonium chrysogenum</name>
    <dbReference type="NCBI Taxonomy" id="857340"/>
    <lineage>
        <taxon>Eukaryota</taxon>
        <taxon>Fungi</taxon>
        <taxon>Dikarya</taxon>
        <taxon>Ascomycota</taxon>
        <taxon>Pezizomycotina</taxon>
        <taxon>Sordariomycetes</taxon>
        <taxon>Hypocreomycetidae</taxon>
        <taxon>Hypocreales</taxon>
        <taxon>Bionectriaceae</taxon>
        <taxon>Hapsidospora</taxon>
    </lineage>
</organism>
<dbReference type="GO" id="GO:0000055">
    <property type="term" value="P:ribosomal large subunit export from nucleus"/>
    <property type="evidence" value="ECO:0007669"/>
    <property type="project" value="TreeGrafter"/>
</dbReference>
<dbReference type="InterPro" id="IPR036465">
    <property type="entry name" value="vWFA_dom_sf"/>
</dbReference>
<dbReference type="Pfam" id="PF07728">
    <property type="entry name" value="AAA_5"/>
    <property type="match status" value="8"/>
</dbReference>
<dbReference type="FunFam" id="3.40.50.300:FF:000582">
    <property type="entry name" value="Midasin"/>
    <property type="match status" value="1"/>
</dbReference>
<dbReference type="SUPFAM" id="SSF53300">
    <property type="entry name" value="vWA-like"/>
    <property type="match status" value="1"/>
</dbReference>
<keyword evidence="5" id="KW-0597">Phosphoprotein</keyword>
<evidence type="ECO:0000256" key="6">
    <source>
        <dbReference type="ARBA" id="ARBA00022741"/>
    </source>
</evidence>
<dbReference type="InterPro" id="IPR041190">
    <property type="entry name" value="Midasin_AAA_lid_5"/>
</dbReference>
<feature type="compositionally biased region" description="Basic and acidic residues" evidence="11">
    <location>
        <begin position="4369"/>
        <end position="4388"/>
    </location>
</feature>
<feature type="compositionally biased region" description="Acidic residues" evidence="11">
    <location>
        <begin position="4232"/>
        <end position="4244"/>
    </location>
</feature>
<name>A0A086TIC6_HAPC1</name>
<dbReference type="PROSITE" id="PS50234">
    <property type="entry name" value="VWFA"/>
    <property type="match status" value="1"/>
</dbReference>
<feature type="compositionally biased region" description="Acidic residues" evidence="11">
    <location>
        <begin position="4612"/>
        <end position="4625"/>
    </location>
</feature>
<dbReference type="SMART" id="SM00382">
    <property type="entry name" value="AAA"/>
    <property type="match status" value="6"/>
</dbReference>
<feature type="compositionally biased region" description="Basic and acidic residues" evidence="11">
    <location>
        <begin position="4176"/>
        <end position="4205"/>
    </location>
</feature>
<keyword evidence="8 10" id="KW-0143">Chaperone</keyword>
<comment type="similarity">
    <text evidence="3 10">Belongs to the midasin family.</text>
</comment>
<dbReference type="GO" id="GO:0005524">
    <property type="term" value="F:ATP binding"/>
    <property type="evidence" value="ECO:0007669"/>
    <property type="project" value="UniProtKB-KW"/>
</dbReference>
<feature type="region of interest" description="Disordered" evidence="11">
    <location>
        <begin position="4127"/>
        <end position="4625"/>
    </location>
</feature>
<dbReference type="GO" id="GO:0030687">
    <property type="term" value="C:preribosome, large subunit precursor"/>
    <property type="evidence" value="ECO:0007669"/>
    <property type="project" value="TreeGrafter"/>
</dbReference>
<feature type="compositionally biased region" description="Polar residues" evidence="11">
    <location>
        <begin position="4439"/>
        <end position="4453"/>
    </location>
</feature>
<dbReference type="Gene3D" id="3.40.50.300">
    <property type="entry name" value="P-loop containing nucleotide triphosphate hydrolases"/>
    <property type="match status" value="6"/>
</dbReference>
<accession>A0A086TIC6</accession>
<feature type="compositionally biased region" description="Acidic residues" evidence="11">
    <location>
        <begin position="4142"/>
        <end position="4172"/>
    </location>
</feature>
<dbReference type="SUPFAM" id="SSF52540">
    <property type="entry name" value="P-loop containing nucleoside triphosphate hydrolases"/>
    <property type="match status" value="6"/>
</dbReference>
<dbReference type="Gene3D" id="3.40.50.410">
    <property type="entry name" value="von Willebrand factor, type A domain"/>
    <property type="match status" value="1"/>
</dbReference>
<evidence type="ECO:0000256" key="11">
    <source>
        <dbReference type="SAM" id="MobiDB-lite"/>
    </source>
</evidence>
<feature type="compositionally biased region" description="Basic and acidic residues" evidence="11">
    <location>
        <begin position="4569"/>
        <end position="4598"/>
    </location>
</feature>
<reference evidence="14" key="1">
    <citation type="journal article" date="2014" name="Genome Announc.">
        <title>Genome sequence and annotation of Acremonium chrysogenum, producer of the beta-lactam antibiotic cephalosporin C.</title>
        <authorList>
            <person name="Terfehr D."/>
            <person name="Dahlmann T.A."/>
            <person name="Specht T."/>
            <person name="Zadra I."/>
            <person name="Kuernsteiner H."/>
            <person name="Kueck U."/>
        </authorList>
    </citation>
    <scope>NUCLEOTIDE SEQUENCE [LARGE SCALE GENOMIC DNA]</scope>
    <source>
        <strain evidence="14">ATCC 11550 / CBS 779.69 / DSM 880 / IAM 14645 / JCM 23072 / IMI 49137</strain>
    </source>
</reference>
<feature type="domain" description="VWFA" evidence="12">
    <location>
        <begin position="4729"/>
        <end position="4933"/>
    </location>
</feature>
<dbReference type="InterPro" id="IPR027417">
    <property type="entry name" value="P-loop_NTPase"/>
</dbReference>
<evidence type="ECO:0000256" key="9">
    <source>
        <dbReference type="ARBA" id="ARBA00023242"/>
    </source>
</evidence>
<dbReference type="PANTHER" id="PTHR48103:SF2">
    <property type="entry name" value="MIDASIN"/>
    <property type="match status" value="1"/>
</dbReference>
<keyword evidence="7 10" id="KW-0067">ATP-binding</keyword>
<dbReference type="HOGENOM" id="CLU_000050_0_2_1"/>
<evidence type="ECO:0000256" key="3">
    <source>
        <dbReference type="ARBA" id="ARBA00007188"/>
    </source>
</evidence>
<dbReference type="Pfam" id="PF17865">
    <property type="entry name" value="AAA_lid_5"/>
    <property type="match status" value="1"/>
</dbReference>
<evidence type="ECO:0000256" key="5">
    <source>
        <dbReference type="ARBA" id="ARBA00022553"/>
    </source>
</evidence>
<dbReference type="OrthoDB" id="5186at2759"/>
<gene>
    <name evidence="13" type="ORF">ACRE_001700</name>
</gene>
<evidence type="ECO:0000256" key="10">
    <source>
        <dbReference type="PIRNR" id="PIRNR010340"/>
    </source>
</evidence>
<sequence length="4942" mass="553190">MDLSRQRRSLLDDPTVLDHLPAELLDIVKDQTATKILDAVSEAALISPLTERIFVHFEAAFSDICARWILNAGTGHRTLRIASALARILPFAPFLSTFLEHPTTNAASSPPRLSLSLPDPSVVIQQGDVDTLLEYLITVWRLCSFDLRKFGHHVSPAFVQGLFTHESEAIRYVAIRIFCQLLHASDYKLEALIREHVGTEAAVIGDLDGATVDYGFLTLHEHARVERVITLRQEVKERLSQYHETPLQQNLTPYVVPYGGVLLPRPFGPTGDPSSLIPTATTVSNLERLAGMLQNSDPILLHGLPGSGKTSLVHDIAQQLGMYNSMVTLHLNEQTDAKMLIGLYSTDSKPGSFQWRPGVLTTAVREGRWVLVEDLDRAPTEVLSTLLPLIERKELLIPSRGERIHAASTFRLFATLRTSRGMNGRENLPSIVGMRFWQSMHAQPMTEPELEEVVLKSYPMLRKFVPGIMAVFNRLSHLRRNPAFGRSILDRQLSLRDLLKWCRRLQECLSAAGSTSGDEPISDTTRDWMFMEALDCFVGSCPDVETSKKMVYAIAEEMHLSAERADHYLSAYIPPLEQNDTRFDIGRVRLRKQKLSRIQKSKRPFASTAHAKKLLEQIAQAVKLSEPVLLVGETGIGKTTVVQQLAESLGHRLIAVNLSQQSEVGDLLGGFKPVNVRTLAVPLKEEFEDLFAATGISISKNQKYFEQVGKCFAKGQWSKVSKLWKEAPKMFLKIVQELERAQTNQEEPRNGDAQPAKRRKTQTKLQSLLDIRPRWDSFSRKLEQFDVQISGGSNSFAFSFMEGNLVKAVRNGDWVLLDEINLASPDTLESIADLLTGPRERPSILLSETGEIEKIVAHPNFRIFGAMNPATDIGKRDLPAGIRSRFTELYVRSPDTDLKDLLTIIKTYLGTSSSKHDQAADDIARLYLNTKRLAEERRLVDGANEVPHFSLRTLTRVLSYVNSVGPLYGLRRALYEGFSMGFLTLLDRDSEQMLVPLIHHYLFEKQGNAQSLLSQAPKHPNDGKQYVKFKNKNRDRQYWLFQGNEPVVERDDYIITPYVERNLLNLVRATSTRRFPILIQGPTSAGKTSMIEYLANFTGNKFVRINNHEHTDLQEYLGTYVSGADGKLRFQEGLLVQAMRQGHWIVLDELNLAPTDVLEALNRLLDDNRELLIPETQEVVRPHENFILFATQNPPGLYGGRKVLSRAFRNRFLELHFDDIPEDELEFILQQRSRNTSPPDCRRIVTVYKELSRLRQTSRLFEQKDSFATLRDLFRWALREAESRDEIAAHGFMLLAERVRNEEERMAVKDVIEKVFKVKVDPQMLYSAESAPELRGLARKQNSQGVVWTNAMRRLYVLVARALRNNEPVLLVGETGCGKTTVCQLLAEAMGKDLRIVNAHQNTETGDLIGSQRPVRNRGAIADVLDADLKLALGQLNLDLTGSVEDRLERYKAIPQSSLSGIPEAVRERIASNEARSKALFEWSDGALVEAMKDGQFFLLDEISLADDSVLERLNSVLEPQRTLLLAEKGIDNSYVTAADGFQLFATMNPGGDFGKKELSPALRNRFTEIWVPPLSEDEDIYDIVRTKLTEDCKGLVNVIVRFASWFGDTFRSMSSTRFSIREILVWVQFINAFQSRNRIAALVHGASTIFIDSIGANPSAILAGDGDSIAQQRKKCLDKLGQLAGQDVSTIYQTEPQMAMDETSLSIGDFGIHRTPTGSEDPGFAFHAPTTRLNGMRVLRALQMSKPILLEGSPGVGKTTLVAALARACGQPLTRINLSDQTDLMDLFGTDVPVEGAEAGNFAWRDAPFLQAMQKGEWVLLDEMNLASQSVLEGLNACLDHRGEVYISELDQVFKRHPDFRLFAAQNPHHQGGGRKGLPSSFVNRFVVVYADVFTKDDLQLIAAHNFPSISKDVIAHMIQFISEIEHALVTERSFGSQGGPWEFNLRDVLRWLQLLSSSEDLLQTARMDDFLNLIVRQRFRSQRDRDEVDKLFAQTVGLGPRSHSLYHNISSLFGQVGLALLNRNLDLQPERLPNIDAKRRLPELETLMICVKKNIPCILSSPSGHGKTALLEHVAALAGKQLVVFPMNADIDTMDLVGGFEQADPLREVNATFVDLRETLQRSIMSLMPAKVPTEALELLYLLESFNGNVEVIAIIRSSIEALAAIIPADSEIGKVLASALQLLSSPLTLANPRFEWLDGVIVKALQSGQWLVLDNANMCNASVLDRLNSLLEPNGFLSINEHCEPGGEPRIVTPHPDFRIFLTVDPRYGELSRAMRNRAVEIYIHTPPPFIDACFGRVAQVESGLRRLLTMEKALDSSDSSATRELVGVSTDMLSMHDLPLVPRYADDAIRRKDKLNEIQQHLPEYLDFLRSNGGLSNIDAISGLYKELSPSSAPGIAASQPIHPMVNVFIAQLLTNPQQAAWLGVRYEFSHELYRFDQLIEGHRRQAQGQKVNALNRLQRSLMKDRVAVVSKDSTANLAAFLSSIVGVMTEYFHKGPTSLDAWREACSLLRLLGRYLERTMALSTSTVFDEAKFQAHLAHGADLLQTRLHDAPGEREIILLGRVLESIKHDFTSGFKLSNGLSMEVLWKALRPTPFRDEAVLRSAVELEQLAARFDSLRWRTSASIPDLCNASATLEKAYGIVVKTADISTEDLVKDLAAEIEKLEGLIGIESPETKPFFAQEFECLRQLSLLAACSPGAPNNIQVSRDLLILSDVPTKTSMVLAGAQESFFNSASALACQHPYVWDGRFTTSLWRKLQSLGTVSLNSLSLLETEFPILGRHLATLAPELVDDPLLKLNEVLWQLLLAVFDAHGSNFKVLAAEAHTHAVELASSGSSLDDMFKLPSFVRLLDSIEASHLREVAEAHFIPAIVSIAAAKHVAGELSYFSPLAWNHFSLGALKLYVPDRVFDPQIRPQMEREFFEDVQNHLNGKIQVLRAFEIEFTGQDTNARIDMLQEEVERLGPLPQAVQPVFRPENSELGRLHAEFSNILKTSESVDLPLGQGSLASSFSPTQDKLQLVRENVQRLVDRLSSRYEAYQDMTQPTISLLRCLLVGLSLCETATSHSVSPDTRQLLDVVPFLGGSPWSPSALPISAKTFEFLDLMSLVVAIEGIENLEITHRERIFECFHFFYDDWSKRLEADKKAEQANTSLYRFRGSAEDEEELDEEEFNELFPDYEDEAAGSSAIKKRDQVRDTSIKVAQAHRKLFLSRQEPRQALSDLCRSIGNKIAHETEHHQYIDRGLNQKLLAGNLLLFNDKREMLTISEVGSSYNFYVDANHSEARLLVSLAKKIKARFRELQLVDEIGHMQPLADVIMACDKLLELTHTEPLARILPKVEQLHAHVYEWQFGGWASRAHAVLELHNALTDTVIRWRRLELSTWAKLFDMEQRKCEDDAYSWWFVAYQSIVAVPLTMVDSASELREYAISLIQNLELYFSTSIVGQFRARLQLLTQLRNHLRLLIKDYPTLDVIHHAVANFVDFFARYETAAAETITKERIPIDKKMKDVLLMASWRDTNINALRESARKSHQKLFRLVRKFRGVLGKEMKSVIDQGLPDEEHVHPAQEQAQDITISAPDAAATAKLAQALPNWLKNNRRLANAPKTVSIMSRVAQSSELATDVPSSIDSFVSSLNASMAELRKETPPFLTDDNKEQVKYLKTRKRKLFADTLKDLRHMGLRYNLSQDRLKEQESLAITLASAAPITFAHHSAAVDASQYYLYKVLDLAPKVRDALRDHSEELTSAEIARSVGFVEGMIHMLLSQRRGLASATKFWSSLQESIGQLKTIGDSKQIQPLSLNSVRNNSRQILPWLIQIINFAVHLVEIHGKLDETGHDGIIQQLHSWSSRFAEHLSKWQALGKLPGRITSPAHVEFETGLAIDVGKFESELDQMILHQPNVAFIVNEVRRWSHVESVGLDATLPTHDLAAFAGIVSRLCDKVLVAVEAARKAGLGIPRNEEDAGWFTKHDDGFSLVVRQLHMRSVKQSIAECVDVLEKMDLASPGASLGVMGVANLAAPILEQFGMICRQCISRLLDIHRATAHMAFHLTKAFTQISSQGFCTPQEKSDESSGEAGKVEAGTGLGEGEGAEDISKDIQEDEDLTELAQEANKEEKGDIEDEKDAVDMADEELEGEMGSVNGAEEEEEGSKNGDDEDEDRDMDEEAGDVDDLDPTAVDEKMWDGDDEEKADKDQQGDKSKGKKTDDEQMATEEDSKKEGEEQDTQQDQANGSEPEDAEDDEDDDDLHAQEELNKQEQTAEENDALALPEEMDLDFDDKESTFSDDDDLDALSDVEDQTKPEEQDVSKDDEDDRDEDDATGENAAQEQQDEDGAEEETKEEEREDEVSGELDDEVQDEPKAEEEEPEVMPEETKDEAPLPKDNTTADKDNAAPSDVKSSGQDQSGEAMDLDDDEFEDAAAQQENGEVGQGADAHDAAAGNKGTTSKANDPQNNQDRSQDKDEDEAARSDPFKKLGDALKRWHRQQDDIKEAKQPDDAAEQQEHQVDAADQGRREFQHLQNDDSAPDAQAMGTADEDEVQPIDESMAIDEEKQDPNSRVMEEDAEEPPVDEVPDKDAAELKDAAEAAEKESQDKDQDEGRSGVKTRQGNYNREDTPEEEEIQMGNQDNDETIEETSTQLSLTHISSGQRELRDFGECMQQWGEFQSKTHSLSLSLTSQLRLILTPSQSTKLSGSFRTGKRLNIKRIIPYIASSYKRDKIWMRRAIPTKRTYQILLCVDDSKSMGESSSGNLAMESLVMVSRSLTMLEAGQVGVVGFGADVFTAHNLTDPFAADAGAKVLQNFTFSQDRTDIALLIRQTIDTFRTARQQQSSGAGGSDLWQLALILSDGLTPSSAHDGIRRLLREAMEERIMVVFIIMDDTGKKKGDSVLELKEAKFVSEGGESRVVIERYLDTFPFQYYLIVHHLEELPSALAGLLRTWFAEVSS</sequence>
<feature type="compositionally biased region" description="Basic and acidic residues" evidence="11">
    <location>
        <begin position="4546"/>
        <end position="4558"/>
    </location>
</feature>
<dbReference type="InterPro" id="IPR048617">
    <property type="entry name" value="MDN1_AAA_lid_4"/>
</dbReference>
<feature type="region of interest" description="Disordered" evidence="11">
    <location>
        <begin position="741"/>
        <end position="764"/>
    </location>
</feature>
<dbReference type="InterPro" id="IPR002035">
    <property type="entry name" value="VWF_A"/>
</dbReference>
<dbReference type="Pfam" id="PF21108">
    <property type="entry name" value="MDN1_4th"/>
    <property type="match status" value="1"/>
</dbReference>
<feature type="compositionally biased region" description="Acidic residues" evidence="11">
    <location>
        <begin position="4406"/>
        <end position="4415"/>
    </location>
</feature>
<comment type="subcellular location">
    <subcellularLocation>
        <location evidence="1">Nucleus</location>
        <location evidence="1">Nucleolus</location>
    </subcellularLocation>
    <subcellularLocation>
        <location evidence="2">Nucleus</location>
        <location evidence="2">Nucleoplasm</location>
    </subcellularLocation>
</comment>
<dbReference type="GO" id="GO:0016887">
    <property type="term" value="F:ATP hydrolysis activity"/>
    <property type="evidence" value="ECO:0007669"/>
    <property type="project" value="InterPro"/>
</dbReference>
<comment type="function">
    <text evidence="10">Nuclear chaperone required for maturation and nuclear export of pre-60S ribosome subunits.</text>
</comment>
<dbReference type="PIRSF" id="PIRSF010340">
    <property type="entry name" value="Midasin"/>
    <property type="match status" value="1"/>
</dbReference>
<evidence type="ECO:0000256" key="4">
    <source>
        <dbReference type="ARBA" id="ARBA00017143"/>
    </source>
</evidence>
<feature type="compositionally biased region" description="Basic and acidic residues" evidence="11">
    <location>
        <begin position="4295"/>
        <end position="4305"/>
    </location>
</feature>
<feature type="compositionally biased region" description="Acidic residues" evidence="11">
    <location>
        <begin position="4559"/>
        <end position="4568"/>
    </location>
</feature>
<dbReference type="GO" id="GO:0005654">
    <property type="term" value="C:nucleoplasm"/>
    <property type="evidence" value="ECO:0007669"/>
    <property type="project" value="UniProtKB-SubCell"/>
</dbReference>
<evidence type="ECO:0000256" key="7">
    <source>
        <dbReference type="ARBA" id="ARBA00022840"/>
    </source>
</evidence>
<dbReference type="EMBL" id="JPKY01000001">
    <property type="protein sequence ID" value="KFH49108.1"/>
    <property type="molecule type" value="Genomic_DNA"/>
</dbReference>
<evidence type="ECO:0000256" key="8">
    <source>
        <dbReference type="ARBA" id="ARBA00023186"/>
    </source>
</evidence>
<dbReference type="PANTHER" id="PTHR48103">
    <property type="entry name" value="MIDASIN-RELATED"/>
    <property type="match status" value="1"/>
</dbReference>
<evidence type="ECO:0000256" key="1">
    <source>
        <dbReference type="ARBA" id="ARBA00004604"/>
    </source>
</evidence>
<dbReference type="InterPro" id="IPR012099">
    <property type="entry name" value="Midasin"/>
</dbReference>
<dbReference type="InterPro" id="IPR011704">
    <property type="entry name" value="ATPase_dyneun-rel_AAA"/>
</dbReference>
<feature type="compositionally biased region" description="Basic and acidic residues" evidence="11">
    <location>
        <begin position="4463"/>
        <end position="4518"/>
    </location>
</feature>
<feature type="compositionally biased region" description="Acidic residues" evidence="11">
    <location>
        <begin position="4326"/>
        <end position="4368"/>
    </location>
</feature>
<dbReference type="InterPro" id="IPR040848">
    <property type="entry name" value="AAA_lid_7"/>
</dbReference>
<evidence type="ECO:0000256" key="2">
    <source>
        <dbReference type="ARBA" id="ARBA00004642"/>
    </source>
</evidence>
<feature type="compositionally biased region" description="Acidic residues" evidence="11">
    <location>
        <begin position="4306"/>
        <end position="4318"/>
    </location>
</feature>
<dbReference type="InterPro" id="IPR003593">
    <property type="entry name" value="AAA+_ATPase"/>
</dbReference>
<evidence type="ECO:0000313" key="14">
    <source>
        <dbReference type="Proteomes" id="UP000029964"/>
    </source>
</evidence>
<keyword evidence="6 10" id="KW-0547">Nucleotide-binding</keyword>
<dbReference type="CDD" id="cd00009">
    <property type="entry name" value="AAA"/>
    <property type="match status" value="3"/>
</dbReference>
<dbReference type="STRING" id="857340.A0A086TIC6"/>
<dbReference type="GO" id="GO:0000027">
    <property type="term" value="P:ribosomal large subunit assembly"/>
    <property type="evidence" value="ECO:0007669"/>
    <property type="project" value="InterPro"/>
</dbReference>
<protein>
    <recommendedName>
        <fullName evidence="4 10">Midasin</fullName>
    </recommendedName>
</protein>
<feature type="compositionally biased region" description="Basic and acidic residues" evidence="11">
    <location>
        <begin position="741"/>
        <end position="750"/>
    </location>
</feature>
<dbReference type="FunFam" id="3.40.50.300:FF:001368">
    <property type="entry name" value="Midasin"/>
    <property type="match status" value="1"/>
</dbReference>
<dbReference type="FunFam" id="3.40.50.300:FF:000142">
    <property type="entry name" value="Midasin"/>
    <property type="match status" value="1"/>
</dbReference>
<comment type="caution">
    <text evidence="13">The sequence shown here is derived from an EMBL/GenBank/DDBJ whole genome shotgun (WGS) entry which is preliminary data.</text>
</comment>
<feature type="compositionally biased region" description="Acidic residues" evidence="11">
    <location>
        <begin position="4257"/>
        <end position="4294"/>
    </location>
</feature>
<keyword evidence="14" id="KW-1185">Reference proteome</keyword>
<keyword evidence="9 10" id="KW-0539">Nucleus</keyword>
<dbReference type="Pfam" id="PF17867">
    <property type="entry name" value="AAA_lid_7"/>
    <property type="match status" value="3"/>
</dbReference>
<proteinExistence type="inferred from homology"/>
<dbReference type="Proteomes" id="UP000029964">
    <property type="component" value="Unassembled WGS sequence"/>
</dbReference>
<feature type="region of interest" description="Disordered" evidence="11">
    <location>
        <begin position="4062"/>
        <end position="4097"/>
    </location>
</feature>
<evidence type="ECO:0000313" key="13">
    <source>
        <dbReference type="EMBL" id="KFH49108.1"/>
    </source>
</evidence>
<evidence type="ECO:0000259" key="12">
    <source>
        <dbReference type="PROSITE" id="PS50234"/>
    </source>
</evidence>
<feature type="compositionally biased region" description="Acidic residues" evidence="11">
    <location>
        <begin position="4531"/>
        <end position="4545"/>
    </location>
</feature>
<dbReference type="FunFam" id="3.40.50.300:FF:000712">
    <property type="entry name" value="Midasin"/>
    <property type="match status" value="1"/>
</dbReference>
<dbReference type="GO" id="GO:0005730">
    <property type="term" value="C:nucleolus"/>
    <property type="evidence" value="ECO:0007669"/>
    <property type="project" value="UniProtKB-SubCell"/>
</dbReference>